<dbReference type="Proteomes" id="UP000176527">
    <property type="component" value="Unassembled WGS sequence"/>
</dbReference>
<name>A0A1F5K9C7_9BACT</name>
<evidence type="ECO:0000313" key="2">
    <source>
        <dbReference type="Proteomes" id="UP000176527"/>
    </source>
</evidence>
<accession>A0A1F5K9C7</accession>
<proteinExistence type="predicted"/>
<comment type="caution">
    <text evidence="1">The sequence shown here is derived from an EMBL/GenBank/DDBJ whole genome shotgun (WGS) entry which is preliminary data.</text>
</comment>
<reference evidence="1 2" key="1">
    <citation type="journal article" date="2016" name="Nat. Commun.">
        <title>Thousands of microbial genomes shed light on interconnected biogeochemical processes in an aquifer system.</title>
        <authorList>
            <person name="Anantharaman K."/>
            <person name="Brown C.T."/>
            <person name="Hug L.A."/>
            <person name="Sharon I."/>
            <person name="Castelle C.J."/>
            <person name="Probst A.J."/>
            <person name="Thomas B.C."/>
            <person name="Singh A."/>
            <person name="Wilkins M.J."/>
            <person name="Karaoz U."/>
            <person name="Brodie E.L."/>
            <person name="Williams K.H."/>
            <person name="Hubbard S.S."/>
            <person name="Banfield J.F."/>
        </authorList>
    </citation>
    <scope>NUCLEOTIDE SEQUENCE [LARGE SCALE GENOMIC DNA]</scope>
</reference>
<evidence type="ECO:0000313" key="1">
    <source>
        <dbReference type="EMBL" id="OGE37499.1"/>
    </source>
</evidence>
<dbReference type="InterPro" id="IPR035093">
    <property type="entry name" value="RelE/ParE_toxin_dom_sf"/>
</dbReference>
<protein>
    <recommendedName>
        <fullName evidence="3">Plasmid stabilization protein</fullName>
    </recommendedName>
</protein>
<organism evidence="1 2">
    <name type="scientific">Candidatus Daviesbacteria bacterium RIFCSPHIGHO2_12_FULL_37_11</name>
    <dbReference type="NCBI Taxonomy" id="1797777"/>
    <lineage>
        <taxon>Bacteria</taxon>
        <taxon>Candidatus Daviesiibacteriota</taxon>
    </lineage>
</organism>
<dbReference type="SUPFAM" id="SSF143011">
    <property type="entry name" value="RelE-like"/>
    <property type="match status" value="1"/>
</dbReference>
<dbReference type="Gene3D" id="3.30.2310.20">
    <property type="entry name" value="RelE-like"/>
    <property type="match status" value="1"/>
</dbReference>
<evidence type="ECO:0008006" key="3">
    <source>
        <dbReference type="Google" id="ProtNLM"/>
    </source>
</evidence>
<gene>
    <name evidence="1" type="ORF">A3F00_01205</name>
</gene>
<dbReference type="EMBL" id="MFDE01000041">
    <property type="protein sequence ID" value="OGE37499.1"/>
    <property type="molecule type" value="Genomic_DNA"/>
</dbReference>
<sequence>MKVVFDPDFHKLYKKVDVRIQNSVDERIRIFRKNHLDLQLNNHSLKEPYLGCHSIDITADFRAIYKEQQTGKETVAYFFILGTHEELYSPEQNES</sequence>
<dbReference type="AlphaFoldDB" id="A0A1F5K9C7"/>